<dbReference type="Pfam" id="PF14223">
    <property type="entry name" value="Retrotran_gag_2"/>
    <property type="match status" value="1"/>
</dbReference>
<reference evidence="1 2" key="1">
    <citation type="journal article" date="2018" name="Front. Plant Sci.">
        <title>Red Clover (Trifolium pratense) and Zigzag Clover (T. medium) - A Picture of Genomic Similarities and Differences.</title>
        <authorList>
            <person name="Dluhosova J."/>
            <person name="Istvanek J."/>
            <person name="Nedelnik J."/>
            <person name="Repkova J."/>
        </authorList>
    </citation>
    <scope>NUCLEOTIDE SEQUENCE [LARGE SCALE GENOMIC DNA]</scope>
    <source>
        <strain evidence="2">cv. 10/8</strain>
        <tissue evidence="1">Leaf</tissue>
    </source>
</reference>
<dbReference type="Proteomes" id="UP000265520">
    <property type="component" value="Unassembled WGS sequence"/>
</dbReference>
<feature type="non-terminal residue" evidence="1">
    <location>
        <position position="57"/>
    </location>
</feature>
<dbReference type="EMBL" id="LXQA010477427">
    <property type="protein sequence ID" value="MCI54321.1"/>
    <property type="molecule type" value="Genomic_DNA"/>
</dbReference>
<proteinExistence type="predicted"/>
<evidence type="ECO:0000313" key="1">
    <source>
        <dbReference type="EMBL" id="MCI54321.1"/>
    </source>
</evidence>
<protein>
    <submittedName>
        <fullName evidence="1">Cytochrome P450</fullName>
    </submittedName>
</protein>
<dbReference type="AlphaFoldDB" id="A0A392SZM5"/>
<comment type="caution">
    <text evidence="1">The sequence shown here is derived from an EMBL/GenBank/DDBJ whole genome shotgun (WGS) entry which is preliminary data.</text>
</comment>
<keyword evidence="2" id="KW-1185">Reference proteome</keyword>
<name>A0A392SZM5_9FABA</name>
<evidence type="ECO:0000313" key="2">
    <source>
        <dbReference type="Proteomes" id="UP000265520"/>
    </source>
</evidence>
<accession>A0A392SZM5</accession>
<organism evidence="1 2">
    <name type="scientific">Trifolium medium</name>
    <dbReference type="NCBI Taxonomy" id="97028"/>
    <lineage>
        <taxon>Eukaryota</taxon>
        <taxon>Viridiplantae</taxon>
        <taxon>Streptophyta</taxon>
        <taxon>Embryophyta</taxon>
        <taxon>Tracheophyta</taxon>
        <taxon>Spermatophyta</taxon>
        <taxon>Magnoliopsida</taxon>
        <taxon>eudicotyledons</taxon>
        <taxon>Gunneridae</taxon>
        <taxon>Pentapetalae</taxon>
        <taxon>rosids</taxon>
        <taxon>fabids</taxon>
        <taxon>Fabales</taxon>
        <taxon>Fabaceae</taxon>
        <taxon>Papilionoideae</taxon>
        <taxon>50 kb inversion clade</taxon>
        <taxon>NPAAA clade</taxon>
        <taxon>Hologalegina</taxon>
        <taxon>IRL clade</taxon>
        <taxon>Trifolieae</taxon>
        <taxon>Trifolium</taxon>
    </lineage>
</organism>
<sequence length="57" mass="6605">MVETKSITEQLAEFNKIIDDLANMDVNLEDSDKALHLLCMLPKSYESFKDTMFYGKE</sequence>